<dbReference type="GeneID" id="78455391"/>
<dbReference type="PANTHER" id="PTHR47183">
    <property type="entry name" value="GLUCOSE-1-PHOSPHATE CYTIDYLYLTRANSFERASE-RELATED"/>
    <property type="match status" value="1"/>
</dbReference>
<sequence length="257" mass="29152">MKAVILAGGYGTRLSEATNLIPKPMVEIGGKPILWHIMKTYSHYGINEFIICCGYKGYIIKEWFSNYFLHTSDVTFDLQNNEMTVHDCHSENWKVTLVNTGLETMTGGRIKRIEKYIGNETFLLTYGDGVTDLNIGESIKFHKESGKTLTVTAYKPQGKFGSLDIDELGNVKAFTEKPAGDGSWINAGYFICEPEVFNYITEGDSTIFERAPLENIAKDGKMNSFKHTGFWKPMDILRDNKELNDMWDSGKAPWKVW</sequence>
<evidence type="ECO:0000313" key="3">
    <source>
        <dbReference type="Proteomes" id="UP000249008"/>
    </source>
</evidence>
<evidence type="ECO:0000259" key="1">
    <source>
        <dbReference type="Pfam" id="PF00483"/>
    </source>
</evidence>
<dbReference type="InterPro" id="IPR013446">
    <property type="entry name" value="G1P_cyt_trans-like"/>
</dbReference>
<dbReference type="GO" id="GO:0009243">
    <property type="term" value="P:O antigen biosynthetic process"/>
    <property type="evidence" value="ECO:0007669"/>
    <property type="project" value="InterPro"/>
</dbReference>
<reference evidence="2 3" key="1">
    <citation type="submission" date="2018-06" db="EMBL/GenBank/DDBJ databases">
        <authorList>
            <consortium name="Pathogen Informatics"/>
            <person name="Doyle S."/>
        </authorList>
    </citation>
    <scope>NUCLEOTIDE SEQUENCE [LARGE SCALE GENOMIC DNA]</scope>
    <source>
        <strain evidence="2 3">NCTC12112</strain>
    </source>
</reference>
<dbReference type="Proteomes" id="UP000249008">
    <property type="component" value="Chromosome 1"/>
</dbReference>
<dbReference type="SUPFAM" id="SSF53448">
    <property type="entry name" value="Nucleotide-diphospho-sugar transferases"/>
    <property type="match status" value="1"/>
</dbReference>
<dbReference type="CDD" id="cd02524">
    <property type="entry name" value="G1P_cytidylyltransferase"/>
    <property type="match status" value="1"/>
</dbReference>
<dbReference type="PANTHER" id="PTHR47183:SF1">
    <property type="entry name" value="GLUCOSE-1-PHOSPHATE CYTIDYLYLTRANSFERASE"/>
    <property type="match status" value="1"/>
</dbReference>
<accession>A0AAX2J9K1</accession>
<keyword evidence="2" id="KW-0548">Nucleotidyltransferase</keyword>
<organism evidence="2 3">
    <name type="scientific">Fusobacterium ulcerans</name>
    <dbReference type="NCBI Taxonomy" id="861"/>
    <lineage>
        <taxon>Bacteria</taxon>
        <taxon>Fusobacteriati</taxon>
        <taxon>Fusobacteriota</taxon>
        <taxon>Fusobacteriia</taxon>
        <taxon>Fusobacteriales</taxon>
        <taxon>Fusobacteriaceae</taxon>
        <taxon>Fusobacterium</taxon>
    </lineage>
</organism>
<dbReference type="EMBL" id="LS483487">
    <property type="protein sequence ID" value="SQJ00527.1"/>
    <property type="molecule type" value="Genomic_DNA"/>
</dbReference>
<keyword evidence="2" id="KW-0808">Transferase</keyword>
<protein>
    <submittedName>
        <fullName evidence="2">Glucose-1-phosphate cytidylyltransferase</fullName>
        <ecNumber evidence="2">2.7.7.33</ecNumber>
    </submittedName>
</protein>
<dbReference type="InterPro" id="IPR005835">
    <property type="entry name" value="NTP_transferase_dom"/>
</dbReference>
<dbReference type="Gene3D" id="3.90.550.10">
    <property type="entry name" value="Spore Coat Polysaccharide Biosynthesis Protein SpsA, Chain A"/>
    <property type="match status" value="1"/>
</dbReference>
<name>A0AAX2J9K1_9FUSO</name>
<dbReference type="EC" id="2.7.7.33" evidence="2"/>
<evidence type="ECO:0000313" key="2">
    <source>
        <dbReference type="EMBL" id="SQJ00527.1"/>
    </source>
</evidence>
<dbReference type="RefSeq" id="WP_005976409.1">
    <property type="nucleotide sequence ID" value="NZ_CABKNW010000001.1"/>
</dbReference>
<dbReference type="NCBIfam" id="TIGR02623">
    <property type="entry name" value="G1P_cyt_trans"/>
    <property type="match status" value="1"/>
</dbReference>
<dbReference type="AlphaFoldDB" id="A0AAX2J9K1"/>
<feature type="domain" description="Nucleotidyl transferase" evidence="1">
    <location>
        <begin position="2"/>
        <end position="202"/>
    </location>
</feature>
<dbReference type="InterPro" id="IPR029044">
    <property type="entry name" value="Nucleotide-diphossugar_trans"/>
</dbReference>
<dbReference type="InterPro" id="IPR046981">
    <property type="entry name" value="G1P_cyt_trans"/>
</dbReference>
<dbReference type="KEGG" id="ful:C4N20_11255"/>
<gene>
    <name evidence="2" type="primary">rfbF_1</name>
    <name evidence="2" type="ORF">NCTC12112_00807</name>
</gene>
<proteinExistence type="predicted"/>
<dbReference type="GO" id="GO:0047343">
    <property type="term" value="F:glucose-1-phosphate cytidylyltransferase activity"/>
    <property type="evidence" value="ECO:0007669"/>
    <property type="project" value="UniProtKB-EC"/>
</dbReference>
<dbReference type="Pfam" id="PF00483">
    <property type="entry name" value="NTP_transferase"/>
    <property type="match status" value="1"/>
</dbReference>